<name>A0ABX9NVV8_9GAMM</name>
<accession>A0ABX9NVV8</accession>
<reference evidence="2 3" key="1">
    <citation type="submission" date="2018-09" db="EMBL/GenBank/DDBJ databases">
        <authorList>
            <person name="Le Fleche-Mateos A."/>
        </authorList>
    </citation>
    <scope>NUCLEOTIDE SEQUENCE [LARGE SCALE GENOMIC DNA]</scope>
    <source>
        <strain evidence="2 3">DSM 30078</strain>
    </source>
</reference>
<gene>
    <name evidence="2" type="ORF">D5396_18125</name>
</gene>
<evidence type="ECO:0000256" key="1">
    <source>
        <dbReference type="SAM" id="SignalP"/>
    </source>
</evidence>
<organism evidence="2 3">
    <name type="scientific">Rahnella inusitata</name>
    <dbReference type="NCBI Taxonomy" id="58169"/>
    <lineage>
        <taxon>Bacteria</taxon>
        <taxon>Pseudomonadati</taxon>
        <taxon>Pseudomonadota</taxon>
        <taxon>Gammaproteobacteria</taxon>
        <taxon>Enterobacterales</taxon>
        <taxon>Yersiniaceae</taxon>
        <taxon>Rahnella</taxon>
    </lineage>
</organism>
<proteinExistence type="predicted"/>
<keyword evidence="1" id="KW-0732">Signal</keyword>
<sequence length="250" mass="27547">MLKKIILSVSLFGILSGSAAAASDSGYVLDNYEGTIGKSPVHVSLQRYSFGGETNVKGSYYYDKYRSPIPLYGKITSDAIVLCEVANDQEYDDYLTQGKKNDLSTCPLKLTNGGDVLHGTWQNAKRTLDVVLNQTASMDKAAISGNPAKTIEIPFWGQTASHSFIGIYEMKDDGLSVNKVMALNKSSGKVDQVIDPQLHQCDFGFYMTAIYQNIERLNNSSQIALNCYSKTDFSVIYGLSQDKQNYSFVD</sequence>
<evidence type="ECO:0000313" key="2">
    <source>
        <dbReference type="EMBL" id="RJT10722.1"/>
    </source>
</evidence>
<feature type="chain" id="PRO_5046563541" evidence="1">
    <location>
        <begin position="22"/>
        <end position="250"/>
    </location>
</feature>
<dbReference type="EMBL" id="RAHG01000010">
    <property type="protein sequence ID" value="RJT10722.1"/>
    <property type="molecule type" value="Genomic_DNA"/>
</dbReference>
<evidence type="ECO:0000313" key="3">
    <source>
        <dbReference type="Proteomes" id="UP000284119"/>
    </source>
</evidence>
<comment type="caution">
    <text evidence="2">The sequence shown here is derived from an EMBL/GenBank/DDBJ whole genome shotgun (WGS) entry which is preliminary data.</text>
</comment>
<protein>
    <submittedName>
        <fullName evidence="2">Uncharacterized protein</fullName>
    </submittedName>
</protein>
<feature type="signal peptide" evidence="1">
    <location>
        <begin position="1"/>
        <end position="21"/>
    </location>
</feature>
<dbReference type="Proteomes" id="UP000284119">
    <property type="component" value="Unassembled WGS sequence"/>
</dbReference>
<keyword evidence="3" id="KW-1185">Reference proteome</keyword>
<dbReference type="RefSeq" id="WP_112167903.1">
    <property type="nucleotide sequence ID" value="NZ_JYDE01000021.1"/>
</dbReference>